<reference evidence="1 2" key="1">
    <citation type="submission" date="2024-01" db="EMBL/GenBank/DDBJ databases">
        <title>Genome assemblies of Stephania.</title>
        <authorList>
            <person name="Yang L."/>
        </authorList>
    </citation>
    <scope>NUCLEOTIDE SEQUENCE [LARGE SCALE GENOMIC DNA]</scope>
    <source>
        <strain evidence="1">QJT</strain>
        <tissue evidence="1">Leaf</tissue>
    </source>
</reference>
<keyword evidence="2" id="KW-1185">Reference proteome</keyword>
<organism evidence="1 2">
    <name type="scientific">Stephania japonica</name>
    <dbReference type="NCBI Taxonomy" id="461633"/>
    <lineage>
        <taxon>Eukaryota</taxon>
        <taxon>Viridiplantae</taxon>
        <taxon>Streptophyta</taxon>
        <taxon>Embryophyta</taxon>
        <taxon>Tracheophyta</taxon>
        <taxon>Spermatophyta</taxon>
        <taxon>Magnoliopsida</taxon>
        <taxon>Ranunculales</taxon>
        <taxon>Menispermaceae</taxon>
        <taxon>Menispermoideae</taxon>
        <taxon>Cissampelideae</taxon>
        <taxon>Stephania</taxon>
    </lineage>
</organism>
<sequence>MSECNKFISLPFEWNDIVDYNHIECPLELLNSPVKSLVSILGSCNGLVLMRIEERSVYPKQAFYYLWNPCTKDYIQLPKPPSFTSLNNCGLFLMYKAYGFGYDSTADDYKVIKINSHHKLNVKREVGEQCLVYFNIEDEEWVVMPIDLSLSHKGHVDIGMIFPTNVPDKSHEGRFIGDNVVLQQSSGTDDRLTLIHLHGGGGYTLEVDICYCRGHLKKQSLYIWNPCTKDYMKLPKPPYFTSFINRKLDDVQKIFGFGYDSTADAYKNKYNGGSMSKVHGFPTRMRDEYCVALLFISSYNILLRKSSCTDFDNLAAHHTLRGADSTPHSFVHEVLQGRQDDYMIRNTDDNCKMIHYKAYGFVTILPRRTTSGGVFAVGDGDVNWIGFNYDKVEERSLVYFNIESEEWGEMPIDPTLTDKDDYKVIMIRTGRDSITYSYTTEGYSQQAELLFEMEHCWYVPQEELSFTKTTRGLKLGRVHAYTLQWLSSLASRLASLTSAVI</sequence>
<dbReference type="InterPro" id="IPR052361">
    <property type="entry name" value="F-box_domain"/>
</dbReference>
<gene>
    <name evidence="1" type="ORF">Sjap_000196</name>
</gene>
<evidence type="ECO:0008006" key="3">
    <source>
        <dbReference type="Google" id="ProtNLM"/>
    </source>
</evidence>
<protein>
    <recommendedName>
        <fullName evidence="3">F-box associated domain-containing protein</fullName>
    </recommendedName>
</protein>
<dbReference type="PANTHER" id="PTHR31790:SF576">
    <property type="entry name" value="F-BOX DOMAIN-CONTAINING PROTEIN"/>
    <property type="match status" value="1"/>
</dbReference>
<evidence type="ECO:0000313" key="1">
    <source>
        <dbReference type="EMBL" id="KAK9152716.1"/>
    </source>
</evidence>
<name>A0AAP0KHJ5_9MAGN</name>
<accession>A0AAP0KHJ5</accession>
<proteinExistence type="predicted"/>
<dbReference type="Proteomes" id="UP001417504">
    <property type="component" value="Unassembled WGS sequence"/>
</dbReference>
<dbReference type="EMBL" id="JBBNAE010000001">
    <property type="protein sequence ID" value="KAK9152716.1"/>
    <property type="molecule type" value="Genomic_DNA"/>
</dbReference>
<dbReference type="AlphaFoldDB" id="A0AAP0KHJ5"/>
<dbReference type="PANTHER" id="PTHR31790">
    <property type="entry name" value="OS02G0783600 PROTEIN"/>
    <property type="match status" value="1"/>
</dbReference>
<evidence type="ECO:0000313" key="2">
    <source>
        <dbReference type="Proteomes" id="UP001417504"/>
    </source>
</evidence>
<comment type="caution">
    <text evidence="1">The sequence shown here is derived from an EMBL/GenBank/DDBJ whole genome shotgun (WGS) entry which is preliminary data.</text>
</comment>